<organism evidence="1 2">
    <name type="scientific">Stegodyphus mimosarum</name>
    <name type="common">African social velvet spider</name>
    <dbReference type="NCBI Taxonomy" id="407821"/>
    <lineage>
        <taxon>Eukaryota</taxon>
        <taxon>Metazoa</taxon>
        <taxon>Ecdysozoa</taxon>
        <taxon>Arthropoda</taxon>
        <taxon>Chelicerata</taxon>
        <taxon>Arachnida</taxon>
        <taxon>Araneae</taxon>
        <taxon>Araneomorphae</taxon>
        <taxon>Entelegynae</taxon>
        <taxon>Eresoidea</taxon>
        <taxon>Eresidae</taxon>
        <taxon>Stegodyphus</taxon>
    </lineage>
</organism>
<proteinExistence type="predicted"/>
<sequence length="49" mass="5412">VGGKTFLEETDVCAAAIIPDAVCLEFSEAITLLDKITFNFQQFTFLNLN</sequence>
<name>A0A087T942_STEMI</name>
<reference evidence="1 2" key="1">
    <citation type="submission" date="2013-11" db="EMBL/GenBank/DDBJ databases">
        <title>Genome sequencing of Stegodyphus mimosarum.</title>
        <authorList>
            <person name="Bechsgaard J."/>
        </authorList>
    </citation>
    <scope>NUCLEOTIDE SEQUENCE [LARGE SCALE GENOMIC DNA]</scope>
</reference>
<dbReference type="AlphaFoldDB" id="A0A087T942"/>
<gene>
    <name evidence="1" type="ORF">X975_19449</name>
</gene>
<evidence type="ECO:0000313" key="2">
    <source>
        <dbReference type="Proteomes" id="UP000054359"/>
    </source>
</evidence>
<accession>A0A087T942</accession>
<dbReference type="EMBL" id="KK114061">
    <property type="protein sequence ID" value="KFM61631.1"/>
    <property type="molecule type" value="Genomic_DNA"/>
</dbReference>
<dbReference type="Proteomes" id="UP000054359">
    <property type="component" value="Unassembled WGS sequence"/>
</dbReference>
<feature type="non-terminal residue" evidence="1">
    <location>
        <position position="49"/>
    </location>
</feature>
<feature type="non-terminal residue" evidence="1">
    <location>
        <position position="1"/>
    </location>
</feature>
<protein>
    <submittedName>
        <fullName evidence="1">Uncharacterized protein</fullName>
    </submittedName>
</protein>
<keyword evidence="2" id="KW-1185">Reference proteome</keyword>
<evidence type="ECO:0000313" key="1">
    <source>
        <dbReference type="EMBL" id="KFM61631.1"/>
    </source>
</evidence>